<organism evidence="2 3">
    <name type="scientific">Sphingomonas taxi</name>
    <dbReference type="NCBI Taxonomy" id="1549858"/>
    <lineage>
        <taxon>Bacteria</taxon>
        <taxon>Pseudomonadati</taxon>
        <taxon>Pseudomonadota</taxon>
        <taxon>Alphaproteobacteria</taxon>
        <taxon>Sphingomonadales</taxon>
        <taxon>Sphingomonadaceae</taxon>
        <taxon>Sphingomonas</taxon>
    </lineage>
</organism>
<keyword evidence="1" id="KW-0812">Transmembrane</keyword>
<proteinExistence type="predicted"/>
<evidence type="ECO:0000256" key="1">
    <source>
        <dbReference type="SAM" id="Phobius"/>
    </source>
</evidence>
<comment type="caution">
    <text evidence="2">The sequence shown here is derived from an EMBL/GenBank/DDBJ whole genome shotgun (WGS) entry which is preliminary data.</text>
</comment>
<gene>
    <name evidence="2" type="ORF">DI544_04105</name>
</gene>
<feature type="transmembrane region" description="Helical" evidence="1">
    <location>
        <begin position="90"/>
        <end position="110"/>
    </location>
</feature>
<keyword evidence="1" id="KW-0472">Membrane</keyword>
<dbReference type="AlphaFoldDB" id="A0A2W5P7R4"/>
<sequence>MIAGWSPHVGDPTAIGWITTLAYLAGAAAAARAAWRGDGIRRPPVPFWVGVAVLMALLGINKQLDLQTAFTQIMRHFARAQGWYGQRRTLQAVFILMMSAAGCAVLLAVWRHARVLRRSKAIAIVGLFLVYTYATLRAASFYHVDVAAWHNKLGFHLGWTLEVGGICAVIYGAFAESVARQRRLTDGQRGSAPHRGVRRR</sequence>
<feature type="transmembrane region" description="Helical" evidence="1">
    <location>
        <begin position="122"/>
        <end position="144"/>
    </location>
</feature>
<evidence type="ECO:0000313" key="3">
    <source>
        <dbReference type="Proteomes" id="UP000249229"/>
    </source>
</evidence>
<reference evidence="2 3" key="1">
    <citation type="submission" date="2017-08" db="EMBL/GenBank/DDBJ databases">
        <title>Infants hospitalized years apart are colonized by the same room-sourced microbial strains.</title>
        <authorList>
            <person name="Brooks B."/>
            <person name="Olm M.R."/>
            <person name="Firek B.A."/>
            <person name="Baker R."/>
            <person name="Thomas B.C."/>
            <person name="Morowitz M.J."/>
            <person name="Banfield J.F."/>
        </authorList>
    </citation>
    <scope>NUCLEOTIDE SEQUENCE [LARGE SCALE GENOMIC DNA]</scope>
    <source>
        <strain evidence="2">S2_005_001_R1_22</strain>
    </source>
</reference>
<evidence type="ECO:0000313" key="2">
    <source>
        <dbReference type="EMBL" id="PZQ61811.1"/>
    </source>
</evidence>
<protein>
    <submittedName>
        <fullName evidence="2">Uncharacterized protein</fullName>
    </submittedName>
</protein>
<feature type="transmembrane region" description="Helical" evidence="1">
    <location>
        <begin position="14"/>
        <end position="35"/>
    </location>
</feature>
<accession>A0A2W5P7R4</accession>
<name>A0A2W5P7R4_9SPHN</name>
<dbReference type="EMBL" id="QFQI01000002">
    <property type="protein sequence ID" value="PZQ61811.1"/>
    <property type="molecule type" value="Genomic_DNA"/>
</dbReference>
<feature type="transmembrane region" description="Helical" evidence="1">
    <location>
        <begin position="47"/>
        <end position="64"/>
    </location>
</feature>
<dbReference type="Proteomes" id="UP000249229">
    <property type="component" value="Unassembled WGS sequence"/>
</dbReference>
<keyword evidence="1" id="KW-1133">Transmembrane helix</keyword>
<feature type="transmembrane region" description="Helical" evidence="1">
    <location>
        <begin position="156"/>
        <end position="174"/>
    </location>
</feature>